<evidence type="ECO:0000313" key="3">
    <source>
        <dbReference type="Proteomes" id="UP001283361"/>
    </source>
</evidence>
<gene>
    <name evidence="2" type="ORF">RRG08_020418</name>
</gene>
<sequence>MGIAHRLWTNIASLPGHTQAILAGELDTSVDNKRRHRRPVTSPGAMQRSPDCGDNETSSMEKKNKTNRKRPGPELRCTGVKRILQQTPRFRSQQTLDAT</sequence>
<dbReference type="AlphaFoldDB" id="A0AAE1B529"/>
<feature type="compositionally biased region" description="Polar residues" evidence="1">
    <location>
        <begin position="84"/>
        <end position="99"/>
    </location>
</feature>
<feature type="region of interest" description="Disordered" evidence="1">
    <location>
        <begin position="25"/>
        <end position="99"/>
    </location>
</feature>
<dbReference type="EMBL" id="JAWDGP010000544">
    <property type="protein sequence ID" value="KAK3799683.1"/>
    <property type="molecule type" value="Genomic_DNA"/>
</dbReference>
<organism evidence="2 3">
    <name type="scientific">Elysia crispata</name>
    <name type="common">lettuce slug</name>
    <dbReference type="NCBI Taxonomy" id="231223"/>
    <lineage>
        <taxon>Eukaryota</taxon>
        <taxon>Metazoa</taxon>
        <taxon>Spiralia</taxon>
        <taxon>Lophotrochozoa</taxon>
        <taxon>Mollusca</taxon>
        <taxon>Gastropoda</taxon>
        <taxon>Heterobranchia</taxon>
        <taxon>Euthyneura</taxon>
        <taxon>Panpulmonata</taxon>
        <taxon>Sacoglossa</taxon>
        <taxon>Placobranchoidea</taxon>
        <taxon>Plakobranchidae</taxon>
        <taxon>Elysia</taxon>
    </lineage>
</organism>
<evidence type="ECO:0000313" key="2">
    <source>
        <dbReference type="EMBL" id="KAK3799683.1"/>
    </source>
</evidence>
<protein>
    <submittedName>
        <fullName evidence="2">Uncharacterized protein</fullName>
    </submittedName>
</protein>
<name>A0AAE1B529_9GAST</name>
<dbReference type="Proteomes" id="UP001283361">
    <property type="component" value="Unassembled WGS sequence"/>
</dbReference>
<comment type="caution">
    <text evidence="2">The sequence shown here is derived from an EMBL/GenBank/DDBJ whole genome shotgun (WGS) entry which is preliminary data.</text>
</comment>
<accession>A0AAE1B529</accession>
<keyword evidence="3" id="KW-1185">Reference proteome</keyword>
<evidence type="ECO:0000256" key="1">
    <source>
        <dbReference type="SAM" id="MobiDB-lite"/>
    </source>
</evidence>
<reference evidence="2" key="1">
    <citation type="journal article" date="2023" name="G3 (Bethesda)">
        <title>A reference genome for the long-term kleptoplast-retaining sea slug Elysia crispata morphotype clarki.</title>
        <authorList>
            <person name="Eastman K.E."/>
            <person name="Pendleton A.L."/>
            <person name="Shaikh M.A."/>
            <person name="Suttiyut T."/>
            <person name="Ogas R."/>
            <person name="Tomko P."/>
            <person name="Gavelis G."/>
            <person name="Widhalm J.R."/>
            <person name="Wisecaver J.H."/>
        </authorList>
    </citation>
    <scope>NUCLEOTIDE SEQUENCE</scope>
    <source>
        <strain evidence="2">ECLA1</strain>
    </source>
</reference>
<proteinExistence type="predicted"/>